<name>A0A7S7SPA3_PALFE</name>
<gene>
    <name evidence="1" type="ORF">IRI77_15975</name>
</gene>
<dbReference type="Proteomes" id="UP000593892">
    <property type="component" value="Chromosome"/>
</dbReference>
<proteinExistence type="predicted"/>
<reference evidence="1 2" key="1">
    <citation type="submission" date="2020-10" db="EMBL/GenBank/DDBJ databases">
        <title>Complete genome sequence of Paludibaculum fermentans P105T, a facultatively anaerobic acidobacterium capable of dissimilatory Fe(III) reduction.</title>
        <authorList>
            <person name="Dedysh S.N."/>
            <person name="Beletsky A.V."/>
            <person name="Kulichevskaya I.S."/>
            <person name="Mardanov A.V."/>
            <person name="Ravin N.V."/>
        </authorList>
    </citation>
    <scope>NUCLEOTIDE SEQUENCE [LARGE SCALE GENOMIC DNA]</scope>
    <source>
        <strain evidence="1 2">P105</strain>
    </source>
</reference>
<dbReference type="KEGG" id="pfer:IRI77_15975"/>
<accession>A0A7S7SPA3</accession>
<sequence length="213" mass="22361">MSPKTLAASLLVTLTVCSAQSNLPELKVDASDGGSVLRVRNTASQPVVAYMIELVNYPGSWFAFWQDETTAEPIKPGEERRIPITNMTVGAAPEYVKMQAAVFADGSTAGVPERVPVLVERRKQILATVKELIARLSKAGTAGQSGTMAAAELKKWDESIAGPTRANRAKQEGIVAAAVKGRIGSAAAALETGSVTAVLASLRADEKKLQGGQ</sequence>
<dbReference type="RefSeq" id="WP_194453040.1">
    <property type="nucleotide sequence ID" value="NZ_CP063849.1"/>
</dbReference>
<organism evidence="1 2">
    <name type="scientific">Paludibaculum fermentans</name>
    <dbReference type="NCBI Taxonomy" id="1473598"/>
    <lineage>
        <taxon>Bacteria</taxon>
        <taxon>Pseudomonadati</taxon>
        <taxon>Acidobacteriota</taxon>
        <taxon>Terriglobia</taxon>
        <taxon>Bryobacterales</taxon>
        <taxon>Bryobacteraceae</taxon>
        <taxon>Paludibaculum</taxon>
    </lineage>
</organism>
<dbReference type="AlphaFoldDB" id="A0A7S7SPA3"/>
<keyword evidence="2" id="KW-1185">Reference proteome</keyword>
<dbReference type="EMBL" id="CP063849">
    <property type="protein sequence ID" value="QOY91386.1"/>
    <property type="molecule type" value="Genomic_DNA"/>
</dbReference>
<evidence type="ECO:0000313" key="1">
    <source>
        <dbReference type="EMBL" id="QOY91386.1"/>
    </source>
</evidence>
<evidence type="ECO:0000313" key="2">
    <source>
        <dbReference type="Proteomes" id="UP000593892"/>
    </source>
</evidence>
<protein>
    <submittedName>
        <fullName evidence="1">Uncharacterized protein</fullName>
    </submittedName>
</protein>